<dbReference type="AlphaFoldDB" id="A0A8H4NXI8"/>
<gene>
    <name evidence="2" type="ORF">FACUT_2715</name>
</gene>
<protein>
    <submittedName>
        <fullName evidence="2">Tol</fullName>
    </submittedName>
</protein>
<organism evidence="2 3">
    <name type="scientific">Fusarium acutatum</name>
    <dbReference type="NCBI Taxonomy" id="78861"/>
    <lineage>
        <taxon>Eukaryota</taxon>
        <taxon>Fungi</taxon>
        <taxon>Dikarya</taxon>
        <taxon>Ascomycota</taxon>
        <taxon>Pezizomycotina</taxon>
        <taxon>Sordariomycetes</taxon>
        <taxon>Hypocreomycetidae</taxon>
        <taxon>Hypocreales</taxon>
        <taxon>Nectriaceae</taxon>
        <taxon>Fusarium</taxon>
        <taxon>Fusarium fujikuroi species complex</taxon>
    </lineage>
</organism>
<sequence length="909" mass="100395">MPLLNQQYRHLTLRHEQRLLTNKPPKLAAGYAQFNSYYLPSLNAGKHATNVSQAVTATLPDGRNGDPNLIDKDHPKPRQRKTVNMPQQQYSTVLAPQYSLPEDAVVSVFPIPGHTAQPLTLPHIVLKDPHYPWERNVVDKDAHDADSLNSVPWLALVVFTAEELALDANERSDYLGIGQTEEPTETLGFTLNVKDATAEGKVPRPSGRSVFIAKPDDEQMAKKSSNTMNLITFSAALFHKLFVRTSKDKNGNEVTKGDIKMFRFLSHVRTVATDGMLSTAETDGEPVTFALNISPRIAPQTITTPTTLYAHLISLQGVHGCTPPDLSAGSKARVVMTSLYSWSYTSLPPDTSSVVHTLENLSKGLSVLHTDGKGSIVTDKTQMEKLVTKRQEEGFTLTRYRTITGEVTAAILRGPLVPVKAHHPRQSGMTFQTDFGTDLNILDPDLGLMDLSYSTAWQLGRTLAMGDPTFTTALARLRGVLSKEALSKPKQGVQMTLGTYAGSRGTVLSEAAKAVSRLQELNKQLASPSSSPVSTNRWRRGEPLVPPVETKLHSEHVLHEMFTQADQAARIHSRALNSDAPVNYHSIPTNPDYFTVQSWILDKLHLAGIPAHYLITDPSHVPPETLRFFHNDENWTEALIDGALSLANQSTSLASDDCVRLAIKKQLQDYIDTPLEGLGYCQQMPKYGFIIRSEILVQFPDLAVSAEFAKVANSNDEDWDKIKPQAPILVQRRLASDMMLVLFDRTPPNLAALEFTLPPHQQPFVIGSGLDRNNLKITHMKIYATNPENSPRLEPPSSVKERRMPLDPAPRSWTASEFVDIDSGVMNVEHYATVIHSVLKGEMEGNMYTAQGPTSAVFAIQLNEPIHTLRIAIPSDWKPTSVEDHHNPAAGAFTFHVPEFPAGKYAPKT</sequence>
<accession>A0A8H4NXI8</accession>
<dbReference type="EMBL" id="JAADJF010000058">
    <property type="protein sequence ID" value="KAF4441407.1"/>
    <property type="molecule type" value="Genomic_DNA"/>
</dbReference>
<proteinExistence type="predicted"/>
<evidence type="ECO:0000313" key="2">
    <source>
        <dbReference type="EMBL" id="KAF4441407.1"/>
    </source>
</evidence>
<feature type="region of interest" description="Disordered" evidence="1">
    <location>
        <begin position="58"/>
        <end position="84"/>
    </location>
</feature>
<evidence type="ECO:0000313" key="3">
    <source>
        <dbReference type="Proteomes" id="UP000536711"/>
    </source>
</evidence>
<reference evidence="2 3" key="1">
    <citation type="submission" date="2020-01" db="EMBL/GenBank/DDBJ databases">
        <title>Identification and distribution of gene clusters putatively required for synthesis of sphingolipid metabolism inhibitors in phylogenetically diverse species of the filamentous fungus Fusarium.</title>
        <authorList>
            <person name="Kim H.-S."/>
            <person name="Busman M."/>
            <person name="Brown D.W."/>
            <person name="Divon H."/>
            <person name="Uhlig S."/>
            <person name="Proctor R.H."/>
        </authorList>
    </citation>
    <scope>NUCLEOTIDE SEQUENCE [LARGE SCALE GENOMIC DNA]</scope>
    <source>
        <strain evidence="2 3">NRRL 13308</strain>
    </source>
</reference>
<dbReference type="Proteomes" id="UP000536711">
    <property type="component" value="Unassembled WGS sequence"/>
</dbReference>
<evidence type="ECO:0000256" key="1">
    <source>
        <dbReference type="SAM" id="MobiDB-lite"/>
    </source>
</evidence>
<comment type="caution">
    <text evidence="2">The sequence shown here is derived from an EMBL/GenBank/DDBJ whole genome shotgun (WGS) entry which is preliminary data.</text>
</comment>
<dbReference type="OrthoDB" id="3029913at2759"/>
<feature type="region of interest" description="Disordered" evidence="1">
    <location>
        <begin position="786"/>
        <end position="808"/>
    </location>
</feature>
<keyword evidence="3" id="KW-1185">Reference proteome</keyword>
<name>A0A8H4NXI8_9HYPO</name>